<accession>A0A062V521</accession>
<keyword evidence="1" id="KW-0732">Signal</keyword>
<evidence type="ECO:0008006" key="4">
    <source>
        <dbReference type="Google" id="ProtNLM"/>
    </source>
</evidence>
<feature type="signal peptide" evidence="1">
    <location>
        <begin position="1"/>
        <end position="20"/>
    </location>
</feature>
<feature type="chain" id="PRO_5001615471" description="Lipoprotein" evidence="1">
    <location>
        <begin position="21"/>
        <end position="110"/>
    </location>
</feature>
<dbReference type="Proteomes" id="UP000027100">
    <property type="component" value="Unassembled WGS sequence"/>
</dbReference>
<evidence type="ECO:0000256" key="1">
    <source>
        <dbReference type="SAM" id="SignalP"/>
    </source>
</evidence>
<protein>
    <recommendedName>
        <fullName evidence="4">Lipoprotein</fullName>
    </recommendedName>
</protein>
<dbReference type="AlphaFoldDB" id="A0A062V521"/>
<evidence type="ECO:0000313" key="2">
    <source>
        <dbReference type="EMBL" id="KCZ97066.1"/>
    </source>
</evidence>
<organism evidence="2 3">
    <name type="scientific">Hyphomonas polymorpha PS728</name>
    <dbReference type="NCBI Taxonomy" id="1280954"/>
    <lineage>
        <taxon>Bacteria</taxon>
        <taxon>Pseudomonadati</taxon>
        <taxon>Pseudomonadota</taxon>
        <taxon>Alphaproteobacteria</taxon>
        <taxon>Hyphomonadales</taxon>
        <taxon>Hyphomonadaceae</taxon>
        <taxon>Hyphomonas</taxon>
    </lineage>
</organism>
<keyword evidence="3" id="KW-1185">Reference proteome</keyword>
<gene>
    <name evidence="2" type="ORF">HPO_16860</name>
</gene>
<dbReference type="OrthoDB" id="7620411at2"/>
<sequence length="110" mass="11797">MRLFILAALALTLPMTGCVATKIVTVPVSLAGDALEATAKGVVYVGGTAVRVTGDALDGPDEMVRLEVTYKKGKSTRTETREVKAKHVEREIKKMSKKGKVVDVEVSPLR</sequence>
<dbReference type="PATRIC" id="fig|1280954.3.peg.3403"/>
<name>A0A062V521_9PROT</name>
<dbReference type="RefSeq" id="WP_035601407.1">
    <property type="nucleotide sequence ID" value="NZ_ARYM01000026.1"/>
</dbReference>
<comment type="caution">
    <text evidence="2">The sequence shown here is derived from an EMBL/GenBank/DDBJ whole genome shotgun (WGS) entry which is preliminary data.</text>
</comment>
<dbReference type="EMBL" id="ARYM01000026">
    <property type="protein sequence ID" value="KCZ97066.1"/>
    <property type="molecule type" value="Genomic_DNA"/>
</dbReference>
<proteinExistence type="predicted"/>
<evidence type="ECO:0000313" key="3">
    <source>
        <dbReference type="Proteomes" id="UP000027100"/>
    </source>
</evidence>
<reference evidence="2 3" key="1">
    <citation type="journal article" date="2014" name="Antonie Van Leeuwenhoek">
        <title>Hyphomonas beringensis sp. nov. and Hyphomonas chukchiensis sp. nov., isolated from surface seawater of the Bering Sea and Chukchi Sea.</title>
        <authorList>
            <person name="Li C."/>
            <person name="Lai Q."/>
            <person name="Li G."/>
            <person name="Dong C."/>
            <person name="Wang J."/>
            <person name="Liao Y."/>
            <person name="Shao Z."/>
        </authorList>
    </citation>
    <scope>NUCLEOTIDE SEQUENCE [LARGE SCALE GENOMIC DNA]</scope>
    <source>
        <strain evidence="2 3">PS728</strain>
    </source>
</reference>
<dbReference type="STRING" id="1280954.HPO_16860"/>